<evidence type="ECO:0000313" key="1">
    <source>
        <dbReference type="EMBL" id="THH05910.1"/>
    </source>
</evidence>
<evidence type="ECO:0008006" key="3">
    <source>
        <dbReference type="Google" id="ProtNLM"/>
    </source>
</evidence>
<organism evidence="1 2">
    <name type="scientific">Bondarzewia mesenterica</name>
    <dbReference type="NCBI Taxonomy" id="1095465"/>
    <lineage>
        <taxon>Eukaryota</taxon>
        <taxon>Fungi</taxon>
        <taxon>Dikarya</taxon>
        <taxon>Basidiomycota</taxon>
        <taxon>Agaricomycotina</taxon>
        <taxon>Agaricomycetes</taxon>
        <taxon>Russulales</taxon>
        <taxon>Bondarzewiaceae</taxon>
        <taxon>Bondarzewia</taxon>
    </lineage>
</organism>
<name>A0A4S4L8C2_9AGAM</name>
<dbReference type="PANTHER" id="PTHR47842:SF1">
    <property type="entry name" value="DUF676 DOMAIN-CONTAINING PROTEIN"/>
    <property type="match status" value="1"/>
</dbReference>
<dbReference type="SUPFAM" id="SSF53474">
    <property type="entry name" value="alpha/beta-Hydrolases"/>
    <property type="match status" value="1"/>
</dbReference>
<evidence type="ECO:0000313" key="2">
    <source>
        <dbReference type="Proteomes" id="UP000310158"/>
    </source>
</evidence>
<feature type="non-terminal residue" evidence="1">
    <location>
        <position position="161"/>
    </location>
</feature>
<dbReference type="Gene3D" id="3.40.50.1820">
    <property type="entry name" value="alpha/beta hydrolase"/>
    <property type="match status" value="1"/>
</dbReference>
<keyword evidence="2" id="KW-1185">Reference proteome</keyword>
<comment type="caution">
    <text evidence="1">The sequence shown here is derived from an EMBL/GenBank/DDBJ whole genome shotgun (WGS) entry which is preliminary data.</text>
</comment>
<dbReference type="AlphaFoldDB" id="A0A4S4L8C2"/>
<dbReference type="OrthoDB" id="442243at2759"/>
<sequence length="161" mass="17541">MISPAQAAKANSLPSDIILIIFIHGFKGTDTTFESFPSRLQHVLSETIENAKFECIVFPAYETKGDLVSPHIHPMLLNASLNISSKKKEAVERFADWLTTLTVEKEVTYGVGAGNAKIVLCGHSMGGLLAADSLLEFINTRPDTRAPLWPNIIACLAFDTP</sequence>
<dbReference type="PANTHER" id="PTHR47842">
    <property type="entry name" value="EXPRESSED PROTEIN"/>
    <property type="match status" value="1"/>
</dbReference>
<protein>
    <recommendedName>
        <fullName evidence="3">DUF676 domain-containing protein</fullName>
    </recommendedName>
</protein>
<accession>A0A4S4L8C2</accession>
<proteinExistence type="predicted"/>
<dbReference type="InterPro" id="IPR029058">
    <property type="entry name" value="AB_hydrolase_fold"/>
</dbReference>
<dbReference type="Proteomes" id="UP000310158">
    <property type="component" value="Unassembled WGS sequence"/>
</dbReference>
<reference evidence="1 2" key="1">
    <citation type="submission" date="2019-02" db="EMBL/GenBank/DDBJ databases">
        <title>Genome sequencing of the rare red list fungi Bondarzewia mesenterica.</title>
        <authorList>
            <person name="Buettner E."/>
            <person name="Kellner H."/>
        </authorList>
    </citation>
    <scope>NUCLEOTIDE SEQUENCE [LARGE SCALE GENOMIC DNA]</scope>
    <source>
        <strain evidence="1 2">DSM 108281</strain>
    </source>
</reference>
<gene>
    <name evidence="1" type="ORF">EW146_g9773</name>
</gene>
<dbReference type="EMBL" id="SGPL01000943">
    <property type="protein sequence ID" value="THH05910.1"/>
    <property type="molecule type" value="Genomic_DNA"/>
</dbReference>